<dbReference type="InterPro" id="IPR036520">
    <property type="entry name" value="UPF0759_sf"/>
</dbReference>
<dbReference type="EMBL" id="NPKH01000024">
    <property type="protein sequence ID" value="PAP93716.1"/>
    <property type="molecule type" value="Genomic_DNA"/>
</dbReference>
<reference evidence="1 2" key="1">
    <citation type="submission" date="2017-08" db="EMBL/GenBank/DDBJ databases">
        <title>Mesorhizobium wenxinae sp. nov., a novel rhizobial species isolated from root nodules of chickpea (Cicer arietinum L.).</title>
        <authorList>
            <person name="Zhang J."/>
        </authorList>
    </citation>
    <scope>NUCLEOTIDE SEQUENCE [LARGE SCALE GENOMIC DNA]</scope>
    <source>
        <strain evidence="2">WYCCWR 10019</strain>
    </source>
</reference>
<keyword evidence="2" id="KW-1185">Reference proteome</keyword>
<dbReference type="SUPFAM" id="SSF117396">
    <property type="entry name" value="TM1631-like"/>
    <property type="match status" value="1"/>
</dbReference>
<dbReference type="Gene3D" id="3.20.20.410">
    <property type="entry name" value="Protein of unknown function UPF0759"/>
    <property type="match status" value="1"/>
</dbReference>
<dbReference type="PANTHER" id="PTHR30348">
    <property type="entry name" value="UNCHARACTERIZED PROTEIN YECE"/>
    <property type="match status" value="1"/>
</dbReference>
<dbReference type="InterPro" id="IPR002763">
    <property type="entry name" value="DUF72"/>
</dbReference>
<gene>
    <name evidence="1" type="ORF">CIT31_19850</name>
</gene>
<name>A0A271KDD6_9HYPH</name>
<sequence length="269" mass="29786">MEKHRCFVGTAGWGIPSRYKDLFPGSGAHLERYSGRLAGVEINSSFYKPHRRETYERWTHSVPEDFRFCVKVPRAVTHEHRLADCEDLIGAFLGQAGGLGRKLAVLLVQLPPSLSFEPRVTEEFFGLLRKQTGSKIACEPRHASWFEQDADALLTGFRVARVAADPARVPAAATPSGWPGLVYFRLHGAPRIYYSDYDTDSLIAIRQRLDAASAAGAEVWCIFDNTVKGHALGNALAIDVMAPQITFNSRNARPSATRLYPNAAQSTVR</sequence>
<protein>
    <recommendedName>
        <fullName evidence="3">DUF72 domain-containing protein</fullName>
    </recommendedName>
</protein>
<proteinExistence type="predicted"/>
<comment type="caution">
    <text evidence="1">The sequence shown here is derived from an EMBL/GenBank/DDBJ whole genome shotgun (WGS) entry which is preliminary data.</text>
</comment>
<evidence type="ECO:0008006" key="3">
    <source>
        <dbReference type="Google" id="ProtNLM"/>
    </source>
</evidence>
<evidence type="ECO:0000313" key="1">
    <source>
        <dbReference type="EMBL" id="PAP93716.1"/>
    </source>
</evidence>
<organism evidence="1 2">
    <name type="scientific">Mesorhizobium wenxiniae</name>
    <dbReference type="NCBI Taxonomy" id="2014805"/>
    <lineage>
        <taxon>Bacteria</taxon>
        <taxon>Pseudomonadati</taxon>
        <taxon>Pseudomonadota</taxon>
        <taxon>Alphaproteobacteria</taxon>
        <taxon>Hyphomicrobiales</taxon>
        <taxon>Phyllobacteriaceae</taxon>
        <taxon>Mesorhizobium</taxon>
    </lineage>
</organism>
<accession>A0A271KDD6</accession>
<dbReference type="Pfam" id="PF01904">
    <property type="entry name" value="DUF72"/>
    <property type="match status" value="1"/>
</dbReference>
<dbReference type="PANTHER" id="PTHR30348:SF14">
    <property type="entry name" value="BLR8050 PROTEIN"/>
    <property type="match status" value="1"/>
</dbReference>
<dbReference type="OrthoDB" id="9780310at2"/>
<evidence type="ECO:0000313" key="2">
    <source>
        <dbReference type="Proteomes" id="UP000215931"/>
    </source>
</evidence>
<dbReference type="AlphaFoldDB" id="A0A271KDD6"/>
<dbReference type="Proteomes" id="UP000215931">
    <property type="component" value="Unassembled WGS sequence"/>
</dbReference>